<sequence>MGPPPIKRQHQQRQSQSEPLNCPRCESANTKFCYYNNYKSSQPRHFCRACKRHWTKGGILRNVPIGGCRKNKRLKPSNAAAAATRKAADFGGGSSVDDCRSPGMVMAINGQNQMLSFPLFPPSSNKENSFSSSDVNFNGGNLNGDDGVLMDLTLSPPQGQESQFSSCFESNPCSISSSIDFPDLLNFLGETAMASHDTTVSDPPWKTASISCVMEMETTNWGWDIDIGNFVSSDLAIKPWDDDAEIKP</sequence>
<comment type="caution">
    <text evidence="12">The sequence shown here is derived from an EMBL/GenBank/DDBJ whole genome shotgun (WGS) entry which is preliminary data.</text>
</comment>
<dbReference type="PROSITE" id="PS50884">
    <property type="entry name" value="ZF_DOF_2"/>
    <property type="match status" value="1"/>
</dbReference>
<proteinExistence type="predicted"/>
<dbReference type="GO" id="GO:0005634">
    <property type="term" value="C:nucleus"/>
    <property type="evidence" value="ECO:0007669"/>
    <property type="project" value="UniProtKB-SubCell"/>
</dbReference>
<keyword evidence="3 9" id="KW-0862">Zinc</keyword>
<dbReference type="Pfam" id="PF02701">
    <property type="entry name" value="Zn_ribbon_Dof"/>
    <property type="match status" value="1"/>
</dbReference>
<keyword evidence="13" id="KW-1185">Reference proteome</keyword>
<protein>
    <recommendedName>
        <fullName evidence="9">Dof zinc finger protein</fullName>
    </recommendedName>
</protein>
<dbReference type="Proteomes" id="UP001279734">
    <property type="component" value="Unassembled WGS sequence"/>
</dbReference>
<comment type="subcellular location">
    <subcellularLocation>
        <location evidence="8 9">Nucleus</location>
    </subcellularLocation>
</comment>
<dbReference type="GO" id="GO:0008270">
    <property type="term" value="F:zinc ion binding"/>
    <property type="evidence" value="ECO:0007669"/>
    <property type="project" value="UniProtKB-KW"/>
</dbReference>
<reference evidence="12" key="1">
    <citation type="submission" date="2023-05" db="EMBL/GenBank/DDBJ databases">
        <title>Nepenthes gracilis genome sequencing.</title>
        <authorList>
            <person name="Fukushima K."/>
        </authorList>
    </citation>
    <scope>NUCLEOTIDE SEQUENCE</scope>
    <source>
        <strain evidence="12">SING2019-196</strain>
    </source>
</reference>
<evidence type="ECO:0000256" key="7">
    <source>
        <dbReference type="ARBA" id="ARBA00023242"/>
    </source>
</evidence>
<evidence type="ECO:0000256" key="8">
    <source>
        <dbReference type="PROSITE-ProRule" id="PRU00071"/>
    </source>
</evidence>
<dbReference type="AlphaFoldDB" id="A0AAD3TJH6"/>
<evidence type="ECO:0000256" key="1">
    <source>
        <dbReference type="ARBA" id="ARBA00022723"/>
    </source>
</evidence>
<dbReference type="GO" id="GO:0003677">
    <property type="term" value="F:DNA binding"/>
    <property type="evidence" value="ECO:0007669"/>
    <property type="project" value="UniProtKB-UniRule"/>
</dbReference>
<dbReference type="InterPro" id="IPR045174">
    <property type="entry name" value="Dof"/>
</dbReference>
<keyword evidence="4 9" id="KW-0805">Transcription regulation</keyword>
<feature type="region of interest" description="Disordered" evidence="10">
    <location>
        <begin position="1"/>
        <end position="21"/>
    </location>
</feature>
<keyword evidence="6 9" id="KW-0804">Transcription</keyword>
<evidence type="ECO:0000256" key="5">
    <source>
        <dbReference type="ARBA" id="ARBA00023125"/>
    </source>
</evidence>
<comment type="function">
    <text evidence="9">Transcription factor that binds specifically to a 5'-AA[AG]G-3' consensus core sequence.</text>
</comment>
<evidence type="ECO:0000256" key="9">
    <source>
        <dbReference type="RuleBase" id="RU369094"/>
    </source>
</evidence>
<keyword evidence="2 8" id="KW-0863">Zinc-finger</keyword>
<evidence type="ECO:0000313" key="13">
    <source>
        <dbReference type="Proteomes" id="UP001279734"/>
    </source>
</evidence>
<keyword evidence="1 9" id="KW-0479">Metal-binding</keyword>
<keyword evidence="7 8" id="KW-0539">Nucleus</keyword>
<dbReference type="EMBL" id="BSYO01000038">
    <property type="protein sequence ID" value="GMH30339.1"/>
    <property type="molecule type" value="Genomic_DNA"/>
</dbReference>
<evidence type="ECO:0000256" key="6">
    <source>
        <dbReference type="ARBA" id="ARBA00023163"/>
    </source>
</evidence>
<gene>
    <name evidence="12" type="ORF">Nepgr_032182</name>
</gene>
<evidence type="ECO:0000256" key="3">
    <source>
        <dbReference type="ARBA" id="ARBA00022833"/>
    </source>
</evidence>
<dbReference type="GO" id="GO:0003700">
    <property type="term" value="F:DNA-binding transcription factor activity"/>
    <property type="evidence" value="ECO:0007669"/>
    <property type="project" value="UniProtKB-UniRule"/>
</dbReference>
<dbReference type="PANTHER" id="PTHR31992:SF97">
    <property type="entry name" value="DOF ZINC FINGER PROTEIN"/>
    <property type="match status" value="1"/>
</dbReference>
<dbReference type="PANTHER" id="PTHR31992">
    <property type="entry name" value="DOF ZINC FINGER PROTEIN DOF1.4-RELATED"/>
    <property type="match status" value="1"/>
</dbReference>
<organism evidence="12 13">
    <name type="scientific">Nepenthes gracilis</name>
    <name type="common">Slender pitcher plant</name>
    <dbReference type="NCBI Taxonomy" id="150966"/>
    <lineage>
        <taxon>Eukaryota</taxon>
        <taxon>Viridiplantae</taxon>
        <taxon>Streptophyta</taxon>
        <taxon>Embryophyta</taxon>
        <taxon>Tracheophyta</taxon>
        <taxon>Spermatophyta</taxon>
        <taxon>Magnoliopsida</taxon>
        <taxon>eudicotyledons</taxon>
        <taxon>Gunneridae</taxon>
        <taxon>Pentapetalae</taxon>
        <taxon>Caryophyllales</taxon>
        <taxon>Nepenthaceae</taxon>
        <taxon>Nepenthes</taxon>
    </lineage>
</organism>
<name>A0AAD3TJH6_NEPGR</name>
<keyword evidence="5 8" id="KW-0238">DNA-binding</keyword>
<evidence type="ECO:0000256" key="4">
    <source>
        <dbReference type="ARBA" id="ARBA00023015"/>
    </source>
</evidence>
<evidence type="ECO:0000259" key="11">
    <source>
        <dbReference type="PROSITE" id="PS50884"/>
    </source>
</evidence>
<accession>A0AAD3TJH6</accession>
<feature type="domain" description="Dof-type" evidence="11">
    <location>
        <begin position="20"/>
        <end position="74"/>
    </location>
</feature>
<evidence type="ECO:0000313" key="12">
    <source>
        <dbReference type="EMBL" id="GMH30339.1"/>
    </source>
</evidence>
<dbReference type="InterPro" id="IPR003851">
    <property type="entry name" value="Znf_Dof"/>
</dbReference>
<evidence type="ECO:0000256" key="2">
    <source>
        <dbReference type="ARBA" id="ARBA00022771"/>
    </source>
</evidence>
<dbReference type="PROSITE" id="PS01361">
    <property type="entry name" value="ZF_DOF_1"/>
    <property type="match status" value="1"/>
</dbReference>
<evidence type="ECO:0000256" key="10">
    <source>
        <dbReference type="SAM" id="MobiDB-lite"/>
    </source>
</evidence>